<keyword evidence="1" id="KW-0808">Transferase</keyword>
<dbReference type="GO" id="GO:0004798">
    <property type="term" value="F:dTMP kinase activity"/>
    <property type="evidence" value="ECO:0007669"/>
    <property type="project" value="UniProtKB-UniRule"/>
</dbReference>
<dbReference type="Gene3D" id="3.40.50.300">
    <property type="entry name" value="P-loop containing nucleotide triphosphate hydrolases"/>
    <property type="match status" value="1"/>
</dbReference>
<protein>
    <recommendedName>
        <fullName evidence="1">Thymidylate kinase</fullName>
        <ecNumber evidence="1">2.7.4.9</ecNumber>
    </recommendedName>
    <alternativeName>
        <fullName evidence="1">dTMP kinase</fullName>
    </alternativeName>
</protein>
<sequence length="237" mass="26503">MNSGKFILIDGIVCSGKTTVIQAMFDALARRGLRCFRLQDWKETHPPTFAEIADYDVYFTFEPTRQWIGAAIRGEMSRDDEPYGGAELAHAFAIDREIMYRRLIMPALEAGKIVVQDRGVSTSIIYQPIQPNSLSLEEILNLPGNKLALQLAPSHLVLTSTPVETIVDRIRNRPAAQGATGVFANVELARRVDARYKEPWFRELFESRGTRIHTLDTSGTLETSQANAVALIEKLVV</sequence>
<dbReference type="EC" id="2.7.4.9" evidence="1"/>
<dbReference type="GO" id="GO:0005524">
    <property type="term" value="F:ATP binding"/>
    <property type="evidence" value="ECO:0007669"/>
    <property type="project" value="UniProtKB-UniRule"/>
</dbReference>
<comment type="caution">
    <text evidence="3">The sequence shown here is derived from an EMBL/GenBank/DDBJ whole genome shotgun (WGS) entry which is preliminary data.</text>
</comment>
<evidence type="ECO:0000256" key="1">
    <source>
        <dbReference type="HAMAP-Rule" id="MF_00165"/>
    </source>
</evidence>
<keyword evidence="1" id="KW-0418">Kinase</keyword>
<comment type="similarity">
    <text evidence="1">Belongs to the thymidylate kinase family.</text>
</comment>
<name>A0A1F7V8R1_9BACT</name>
<dbReference type="GO" id="GO:0006235">
    <property type="term" value="P:dTTP biosynthetic process"/>
    <property type="evidence" value="ECO:0007669"/>
    <property type="project" value="UniProtKB-UniRule"/>
</dbReference>
<dbReference type="AlphaFoldDB" id="A0A1F7V8R1"/>
<evidence type="ECO:0000313" key="4">
    <source>
        <dbReference type="Proteomes" id="UP000176593"/>
    </source>
</evidence>
<evidence type="ECO:0000259" key="2">
    <source>
        <dbReference type="Pfam" id="PF02223"/>
    </source>
</evidence>
<evidence type="ECO:0000313" key="3">
    <source>
        <dbReference type="EMBL" id="OGL86912.1"/>
    </source>
</evidence>
<dbReference type="HAMAP" id="MF_00165">
    <property type="entry name" value="Thymidylate_kinase"/>
    <property type="match status" value="1"/>
</dbReference>
<accession>A0A1F7V8R1</accession>
<dbReference type="InterPro" id="IPR018094">
    <property type="entry name" value="Thymidylate_kinase"/>
</dbReference>
<gene>
    <name evidence="1" type="primary">tmk</name>
    <name evidence="3" type="ORF">A3I41_03075</name>
</gene>
<keyword evidence="1" id="KW-0545">Nucleotide biosynthesis</keyword>
<dbReference type="SUPFAM" id="SSF52540">
    <property type="entry name" value="P-loop containing nucleoside triphosphate hydrolases"/>
    <property type="match status" value="1"/>
</dbReference>
<dbReference type="InterPro" id="IPR039430">
    <property type="entry name" value="Thymidylate_kin-like_dom"/>
</dbReference>
<reference evidence="3 4" key="1">
    <citation type="journal article" date="2016" name="Nat. Commun.">
        <title>Thousands of microbial genomes shed light on interconnected biogeochemical processes in an aquifer system.</title>
        <authorList>
            <person name="Anantharaman K."/>
            <person name="Brown C.T."/>
            <person name="Hug L.A."/>
            <person name="Sharon I."/>
            <person name="Castelle C.J."/>
            <person name="Probst A.J."/>
            <person name="Thomas B.C."/>
            <person name="Singh A."/>
            <person name="Wilkins M.J."/>
            <person name="Karaoz U."/>
            <person name="Brodie E.L."/>
            <person name="Williams K.H."/>
            <person name="Hubbard S.S."/>
            <person name="Banfield J.F."/>
        </authorList>
    </citation>
    <scope>NUCLEOTIDE SEQUENCE [LARGE SCALE GENOMIC DNA]</scope>
</reference>
<dbReference type="CDD" id="cd01672">
    <property type="entry name" value="TMPK"/>
    <property type="match status" value="1"/>
</dbReference>
<organism evidence="3 4">
    <name type="scientific">Candidatus Uhrbacteria bacterium RIFCSPLOWO2_02_FULL_48_18</name>
    <dbReference type="NCBI Taxonomy" id="1802408"/>
    <lineage>
        <taxon>Bacteria</taxon>
        <taxon>Candidatus Uhriibacteriota</taxon>
    </lineage>
</organism>
<proteinExistence type="inferred from homology"/>
<keyword evidence="1" id="KW-0067">ATP-binding</keyword>
<comment type="catalytic activity">
    <reaction evidence="1">
        <text>dTMP + ATP = dTDP + ADP</text>
        <dbReference type="Rhea" id="RHEA:13517"/>
        <dbReference type="ChEBI" id="CHEBI:30616"/>
        <dbReference type="ChEBI" id="CHEBI:58369"/>
        <dbReference type="ChEBI" id="CHEBI:63528"/>
        <dbReference type="ChEBI" id="CHEBI:456216"/>
        <dbReference type="EC" id="2.7.4.9"/>
    </reaction>
</comment>
<dbReference type="Pfam" id="PF02223">
    <property type="entry name" value="Thymidylate_kin"/>
    <property type="match status" value="1"/>
</dbReference>
<dbReference type="InterPro" id="IPR027417">
    <property type="entry name" value="P-loop_NTPase"/>
</dbReference>
<dbReference type="Proteomes" id="UP000176593">
    <property type="component" value="Unassembled WGS sequence"/>
</dbReference>
<comment type="function">
    <text evidence="1">Phosphorylation of dTMP to form dTDP in both de novo and salvage pathways of dTTP synthesis.</text>
</comment>
<feature type="domain" description="Thymidylate kinase-like" evidence="2">
    <location>
        <begin position="54"/>
        <end position="225"/>
    </location>
</feature>
<dbReference type="GO" id="GO:0006233">
    <property type="term" value="P:dTDP biosynthetic process"/>
    <property type="evidence" value="ECO:0007669"/>
    <property type="project" value="InterPro"/>
</dbReference>
<keyword evidence="1" id="KW-0547">Nucleotide-binding</keyword>
<comment type="caution">
    <text evidence="1">Lacks conserved residue(s) required for the propagation of feature annotation.</text>
</comment>
<dbReference type="EMBL" id="MGEQ01000003">
    <property type="protein sequence ID" value="OGL86912.1"/>
    <property type="molecule type" value="Genomic_DNA"/>
</dbReference>